<dbReference type="RefSeq" id="WP_213100185.1">
    <property type="nucleotide sequence ID" value="NZ_JAGYPM010000001.1"/>
</dbReference>
<dbReference type="EMBL" id="JAGYPM010000003">
    <property type="protein sequence ID" value="MBS4191735.1"/>
    <property type="molecule type" value="Genomic_DNA"/>
</dbReference>
<evidence type="ECO:0000313" key="1">
    <source>
        <dbReference type="EMBL" id="MBS4188660.1"/>
    </source>
</evidence>
<proteinExistence type="predicted"/>
<dbReference type="Proteomes" id="UP000681027">
    <property type="component" value="Unassembled WGS sequence"/>
</dbReference>
<sequence length="116" mass="13016">MAEITSTAYQDLRDYIQTNWNYISLKSDTNAEIMRVKTDDSRVQWLHEQGAQTLTLELRLTGLDFETKPQKIAKAELYKAAIGGTPLVSETFATVTIEVDADKLAVTLNIQVPQVI</sequence>
<protein>
    <submittedName>
        <fullName evidence="2">Uncharacterized protein</fullName>
    </submittedName>
</protein>
<reference evidence="2 3" key="1">
    <citation type="submission" date="2021-05" db="EMBL/GenBank/DDBJ databases">
        <title>Novel Bacillus species.</title>
        <authorList>
            <person name="Liu G."/>
        </authorList>
    </citation>
    <scope>NUCLEOTIDE SEQUENCE [LARGE SCALE GENOMIC DNA]</scope>
    <source>
        <strain evidence="2 3">FJAT-49705</strain>
    </source>
</reference>
<name>A0ABS5NV80_9BACI</name>
<keyword evidence="3" id="KW-1185">Reference proteome</keyword>
<accession>A0ABS5NV80</accession>
<gene>
    <name evidence="1" type="ORF">KHA94_00300</name>
    <name evidence="2" type="ORF">KHA94_16215</name>
</gene>
<organism evidence="2 3">
    <name type="scientific">Cytobacillus citreus</name>
    <dbReference type="NCBI Taxonomy" id="2833586"/>
    <lineage>
        <taxon>Bacteria</taxon>
        <taxon>Bacillati</taxon>
        <taxon>Bacillota</taxon>
        <taxon>Bacilli</taxon>
        <taxon>Bacillales</taxon>
        <taxon>Bacillaceae</taxon>
        <taxon>Cytobacillus</taxon>
    </lineage>
</organism>
<dbReference type="EMBL" id="JAGYPM010000001">
    <property type="protein sequence ID" value="MBS4188660.1"/>
    <property type="molecule type" value="Genomic_DNA"/>
</dbReference>
<comment type="caution">
    <text evidence="2">The sequence shown here is derived from an EMBL/GenBank/DDBJ whole genome shotgun (WGS) entry which is preliminary data.</text>
</comment>
<evidence type="ECO:0000313" key="3">
    <source>
        <dbReference type="Proteomes" id="UP000681027"/>
    </source>
</evidence>
<evidence type="ECO:0000313" key="2">
    <source>
        <dbReference type="EMBL" id="MBS4191735.1"/>
    </source>
</evidence>